<reference evidence="6 7" key="1">
    <citation type="submission" date="2015-01" db="EMBL/GenBank/DDBJ databases">
        <title>The Genome Sequence of Exophiala sideris CBS121828.</title>
        <authorList>
            <consortium name="The Broad Institute Genomics Platform"/>
            <person name="Cuomo C."/>
            <person name="de Hoog S."/>
            <person name="Gorbushina A."/>
            <person name="Stielow B."/>
            <person name="Teixiera M."/>
            <person name="Abouelleil A."/>
            <person name="Chapman S.B."/>
            <person name="Priest M."/>
            <person name="Young S.K."/>
            <person name="Wortman J."/>
            <person name="Nusbaum C."/>
            <person name="Birren B."/>
        </authorList>
    </citation>
    <scope>NUCLEOTIDE SEQUENCE [LARGE SCALE GENOMIC DNA]</scope>
    <source>
        <strain evidence="6 7">CBS 121828</strain>
    </source>
</reference>
<feature type="region of interest" description="Disordered" evidence="5">
    <location>
        <begin position="163"/>
        <end position="183"/>
    </location>
</feature>
<dbReference type="EMBL" id="KN846951">
    <property type="protein sequence ID" value="KIV86550.1"/>
    <property type="molecule type" value="Genomic_DNA"/>
</dbReference>
<proteinExistence type="predicted"/>
<feature type="region of interest" description="Disordered" evidence="5">
    <location>
        <begin position="198"/>
        <end position="234"/>
    </location>
</feature>
<evidence type="ECO:0008006" key="8">
    <source>
        <dbReference type="Google" id="ProtNLM"/>
    </source>
</evidence>
<dbReference type="PANTHER" id="PTHR21399">
    <property type="entry name" value="CHLORIDE CONDUCTANCE REGULATORY PROTEIN ICLN"/>
    <property type="match status" value="1"/>
</dbReference>
<keyword evidence="4" id="KW-0539">Nucleus</keyword>
<gene>
    <name evidence="6" type="ORF">PV11_02153</name>
</gene>
<dbReference type="AlphaFoldDB" id="A0A0D1WCW8"/>
<feature type="compositionally biased region" description="Acidic residues" evidence="5">
    <location>
        <begin position="261"/>
        <end position="273"/>
    </location>
</feature>
<dbReference type="GO" id="GO:0005829">
    <property type="term" value="C:cytosol"/>
    <property type="evidence" value="ECO:0007669"/>
    <property type="project" value="TreeGrafter"/>
</dbReference>
<dbReference type="Proteomes" id="UP000053599">
    <property type="component" value="Unassembled WGS sequence"/>
</dbReference>
<evidence type="ECO:0000256" key="4">
    <source>
        <dbReference type="ARBA" id="ARBA00023242"/>
    </source>
</evidence>
<dbReference type="OrthoDB" id="19714at2759"/>
<evidence type="ECO:0000256" key="1">
    <source>
        <dbReference type="ARBA" id="ARBA00004123"/>
    </source>
</evidence>
<evidence type="ECO:0000256" key="2">
    <source>
        <dbReference type="ARBA" id="ARBA00004496"/>
    </source>
</evidence>
<comment type="subcellular location">
    <subcellularLocation>
        <location evidence="2">Cytoplasm</location>
    </subcellularLocation>
    <subcellularLocation>
        <location evidence="1">Nucleus</location>
    </subcellularLocation>
</comment>
<evidence type="ECO:0000313" key="6">
    <source>
        <dbReference type="EMBL" id="KIV86550.1"/>
    </source>
</evidence>
<accession>A0A0D1WCW8</accession>
<dbReference type="HOGENOM" id="CLU_054062_0_0_1"/>
<dbReference type="InterPro" id="IPR039924">
    <property type="entry name" value="ICln/Lot5/Saf5"/>
</dbReference>
<dbReference type="GO" id="GO:0045292">
    <property type="term" value="P:mRNA cis splicing, via spliceosome"/>
    <property type="evidence" value="ECO:0007669"/>
    <property type="project" value="TreeGrafter"/>
</dbReference>
<dbReference type="Pfam" id="PF03517">
    <property type="entry name" value="Voldacs"/>
    <property type="match status" value="1"/>
</dbReference>
<name>A0A0D1WCW8_9EURO</name>
<organism evidence="6 7">
    <name type="scientific">Exophiala sideris</name>
    <dbReference type="NCBI Taxonomy" id="1016849"/>
    <lineage>
        <taxon>Eukaryota</taxon>
        <taxon>Fungi</taxon>
        <taxon>Dikarya</taxon>
        <taxon>Ascomycota</taxon>
        <taxon>Pezizomycotina</taxon>
        <taxon>Eurotiomycetes</taxon>
        <taxon>Chaetothyriomycetidae</taxon>
        <taxon>Chaetothyriales</taxon>
        <taxon>Herpotrichiellaceae</taxon>
        <taxon>Exophiala</taxon>
    </lineage>
</organism>
<evidence type="ECO:0000313" key="7">
    <source>
        <dbReference type="Proteomes" id="UP000053599"/>
    </source>
</evidence>
<protein>
    <recommendedName>
        <fullName evidence="8">Regulator of volume decrease after cellular swelling-domain-containing protein</fullName>
    </recommendedName>
</protein>
<feature type="region of interest" description="Disordered" evidence="5">
    <location>
        <begin position="255"/>
        <end position="307"/>
    </location>
</feature>
<dbReference type="InterPro" id="IPR011993">
    <property type="entry name" value="PH-like_dom_sf"/>
</dbReference>
<dbReference type="Gene3D" id="2.30.29.30">
    <property type="entry name" value="Pleckstrin-homology domain (PH domain)/Phosphotyrosine-binding domain (PTB)"/>
    <property type="match status" value="1"/>
</dbReference>
<dbReference type="PANTHER" id="PTHR21399:SF0">
    <property type="entry name" value="METHYLOSOME SUBUNIT PICLN"/>
    <property type="match status" value="1"/>
</dbReference>
<dbReference type="GO" id="GO:0000387">
    <property type="term" value="P:spliceosomal snRNP assembly"/>
    <property type="evidence" value="ECO:0007669"/>
    <property type="project" value="TreeGrafter"/>
</dbReference>
<keyword evidence="3" id="KW-0963">Cytoplasm</keyword>
<evidence type="ECO:0000256" key="3">
    <source>
        <dbReference type="ARBA" id="ARBA00022490"/>
    </source>
</evidence>
<evidence type="ECO:0000256" key="5">
    <source>
        <dbReference type="SAM" id="MobiDB-lite"/>
    </source>
</evidence>
<dbReference type="GO" id="GO:0034715">
    <property type="term" value="C:pICln-Sm protein complex"/>
    <property type="evidence" value="ECO:0007669"/>
    <property type="project" value="TreeGrafter"/>
</dbReference>
<dbReference type="GO" id="GO:0005681">
    <property type="term" value="C:spliceosomal complex"/>
    <property type="evidence" value="ECO:0007669"/>
    <property type="project" value="TreeGrafter"/>
</dbReference>
<sequence length="307" mass="32657">MEVLREPPKTTSFTSLAEHQSATPASFYEGPPVLHYYSDRSKLIVLESEIDSAAAFAPLLEKATSQSHANGSETNGDSEAHGKEKVVEDIDVWVTSDKLFLFSNAASAGIAIPYPSISLHAIQSLPQPSVGEQQGLYMQLITSTDAPQDEDLEPESISVTIIPTASAPPETATENDPAEDKPEQTPVQAMFTALSNCSNLHPDPIDPGDEEDGGASRLFQSGLAFPGASDGSLPPAMPGSGGWITAENMHEFIDENGNWIDNEEEDGGQDESESLGPGAGTVRPREDGQDDGTAGDQSDDTKWQRTS</sequence>